<accession>A0A9D5NXU8</accession>
<dbReference type="Gene3D" id="3.40.50.300">
    <property type="entry name" value="P-loop containing nucleotide triphosphate hydrolases"/>
    <property type="match status" value="2"/>
</dbReference>
<dbReference type="GO" id="GO:0043590">
    <property type="term" value="C:bacterial nucleoid"/>
    <property type="evidence" value="ECO:0007669"/>
    <property type="project" value="TreeGrafter"/>
</dbReference>
<dbReference type="InterPro" id="IPR003395">
    <property type="entry name" value="RecF/RecN/SMC_N"/>
</dbReference>
<dbReference type="GO" id="GO:0005524">
    <property type="term" value="F:ATP binding"/>
    <property type="evidence" value="ECO:0007669"/>
    <property type="project" value="UniProtKB-KW"/>
</dbReference>
<dbReference type="PANTHER" id="PTHR11059:SF0">
    <property type="entry name" value="DNA REPAIR PROTEIN RECN"/>
    <property type="match status" value="1"/>
</dbReference>
<dbReference type="EMBL" id="SUYC01000001">
    <property type="protein sequence ID" value="MBE6269603.1"/>
    <property type="molecule type" value="Genomic_DNA"/>
</dbReference>
<evidence type="ECO:0000256" key="4">
    <source>
        <dbReference type="ARBA" id="ARBA00022741"/>
    </source>
</evidence>
<organism evidence="12 13">
    <name type="scientific">Xylanibacter ruminicola</name>
    <name type="common">Prevotella ruminicola</name>
    <dbReference type="NCBI Taxonomy" id="839"/>
    <lineage>
        <taxon>Bacteria</taxon>
        <taxon>Pseudomonadati</taxon>
        <taxon>Bacteroidota</taxon>
        <taxon>Bacteroidia</taxon>
        <taxon>Bacteroidales</taxon>
        <taxon>Prevotellaceae</taxon>
        <taxon>Xylanibacter</taxon>
    </lineage>
</organism>
<name>A0A9D5NXU8_XYLRU</name>
<dbReference type="CDD" id="cd03241">
    <property type="entry name" value="ABC_RecN"/>
    <property type="match status" value="2"/>
</dbReference>
<dbReference type="PIRSF" id="PIRSF003128">
    <property type="entry name" value="RecN"/>
    <property type="match status" value="1"/>
</dbReference>
<reference evidence="12" key="1">
    <citation type="submission" date="2019-04" db="EMBL/GenBank/DDBJ databases">
        <title>Evolution of Biomass-Degrading Anaerobic Consortia Revealed by Metagenomics.</title>
        <authorList>
            <person name="Peng X."/>
        </authorList>
    </citation>
    <scope>NUCLEOTIDE SEQUENCE</scope>
    <source>
        <strain evidence="12">SIG140</strain>
    </source>
</reference>
<dbReference type="NCBIfam" id="NF008121">
    <property type="entry name" value="PRK10869.1"/>
    <property type="match status" value="1"/>
</dbReference>
<feature type="coiled-coil region" evidence="10">
    <location>
        <begin position="319"/>
        <end position="370"/>
    </location>
</feature>
<gene>
    <name evidence="12" type="primary">recN</name>
    <name evidence="12" type="ORF">E7101_01450</name>
</gene>
<evidence type="ECO:0000256" key="9">
    <source>
        <dbReference type="PIRNR" id="PIRNR003128"/>
    </source>
</evidence>
<comment type="similarity">
    <text evidence="2 9">Belongs to the RecN family.</text>
</comment>
<evidence type="ECO:0000256" key="3">
    <source>
        <dbReference type="ARBA" id="ARBA00021315"/>
    </source>
</evidence>
<proteinExistence type="inferred from homology"/>
<keyword evidence="6" id="KW-0067">ATP-binding</keyword>
<sequence>MLKHLYIKNFTLIDELDISLYEGFSVITGETGAGKSIILGAIALLLGQRADSKTIKQGAEKCVIEAHFDLSRYEMKAFFDENDIEYDADDCIIRRELTAAGKSRAFINDTPVALSMLKELGDQLMDVHSQHQNLLLNKQDFQLEVVDIIADDATQLAKYQQTYTAYQAAEKELDELQATIERNRENRDFLQFQYEELENAHLVDGEQEELEMRSDTMEHSEDIKSALYTTDNALSADQNGVIEQMRASLSALRGIESVYPEVGDLIQRIDSSYIDLKDVAHEINRLLESVDFDPAELDQVNNRLDRIYELEKKYHVDTIEALIEKRDNLHQQLQAIENGDESLDEVKTRLVKLEAQARKEAEVLTKLRTKAAKKIEDEMQKRLVPLGMPHVRFSIQLTAVELGLNGSDRVSFLFSANTSTPLQPVSQVASGGEIARVMLSLKAMISGAVKLPTIIFDEIDTGVSGKTAEMMAQIMKEMGGHGRQVISITHLPQIAALGSVHYKVEKNETANGTTSKMRQLDAEERVREIAQMLSGSDVSEAAIQNAKELLKK</sequence>
<dbReference type="Proteomes" id="UP000806522">
    <property type="component" value="Unassembled WGS sequence"/>
</dbReference>
<dbReference type="GO" id="GO:0006310">
    <property type="term" value="P:DNA recombination"/>
    <property type="evidence" value="ECO:0007669"/>
    <property type="project" value="InterPro"/>
</dbReference>
<dbReference type="InterPro" id="IPR027417">
    <property type="entry name" value="P-loop_NTPase"/>
</dbReference>
<protein>
    <recommendedName>
        <fullName evidence="3 9">DNA repair protein RecN</fullName>
    </recommendedName>
    <alternativeName>
        <fullName evidence="8 9">Recombination protein N</fullName>
    </alternativeName>
</protein>
<dbReference type="GO" id="GO:0006281">
    <property type="term" value="P:DNA repair"/>
    <property type="evidence" value="ECO:0007669"/>
    <property type="project" value="UniProtKB-KW"/>
</dbReference>
<evidence type="ECO:0000256" key="6">
    <source>
        <dbReference type="ARBA" id="ARBA00022840"/>
    </source>
</evidence>
<feature type="coiled-coil region" evidence="10">
    <location>
        <begin position="159"/>
        <end position="200"/>
    </location>
</feature>
<dbReference type="NCBIfam" id="TIGR00634">
    <property type="entry name" value="recN"/>
    <property type="match status" value="1"/>
</dbReference>
<dbReference type="FunFam" id="3.40.50.300:FF:000319">
    <property type="entry name" value="DNA repair protein RecN"/>
    <property type="match status" value="1"/>
</dbReference>
<evidence type="ECO:0000256" key="10">
    <source>
        <dbReference type="SAM" id="Coils"/>
    </source>
</evidence>
<evidence type="ECO:0000256" key="1">
    <source>
        <dbReference type="ARBA" id="ARBA00003618"/>
    </source>
</evidence>
<evidence type="ECO:0000256" key="7">
    <source>
        <dbReference type="ARBA" id="ARBA00023204"/>
    </source>
</evidence>
<evidence type="ECO:0000256" key="5">
    <source>
        <dbReference type="ARBA" id="ARBA00022763"/>
    </source>
</evidence>
<dbReference type="AlphaFoldDB" id="A0A9D5NXU8"/>
<comment type="function">
    <text evidence="1 9">May be involved in recombinational repair of damaged DNA.</text>
</comment>
<evidence type="ECO:0000313" key="12">
    <source>
        <dbReference type="EMBL" id="MBE6269603.1"/>
    </source>
</evidence>
<dbReference type="GO" id="GO:0009432">
    <property type="term" value="P:SOS response"/>
    <property type="evidence" value="ECO:0007669"/>
    <property type="project" value="TreeGrafter"/>
</dbReference>
<keyword evidence="5 9" id="KW-0227">DNA damage</keyword>
<keyword evidence="4" id="KW-0547">Nucleotide-binding</keyword>
<evidence type="ECO:0000259" key="11">
    <source>
        <dbReference type="Pfam" id="PF02463"/>
    </source>
</evidence>
<evidence type="ECO:0000256" key="2">
    <source>
        <dbReference type="ARBA" id="ARBA00009441"/>
    </source>
</evidence>
<dbReference type="Pfam" id="PF02463">
    <property type="entry name" value="SMC_N"/>
    <property type="match status" value="1"/>
</dbReference>
<evidence type="ECO:0000313" key="13">
    <source>
        <dbReference type="Proteomes" id="UP000806522"/>
    </source>
</evidence>
<feature type="domain" description="RecF/RecN/SMC N-terminal" evidence="11">
    <location>
        <begin position="1"/>
        <end position="508"/>
    </location>
</feature>
<comment type="caution">
    <text evidence="12">The sequence shown here is derived from an EMBL/GenBank/DDBJ whole genome shotgun (WGS) entry which is preliminary data.</text>
</comment>
<keyword evidence="7 9" id="KW-0234">DNA repair</keyword>
<dbReference type="PANTHER" id="PTHR11059">
    <property type="entry name" value="DNA REPAIR PROTEIN RECN"/>
    <property type="match status" value="1"/>
</dbReference>
<keyword evidence="10" id="KW-0175">Coiled coil</keyword>
<evidence type="ECO:0000256" key="8">
    <source>
        <dbReference type="ARBA" id="ARBA00033408"/>
    </source>
</evidence>
<dbReference type="SUPFAM" id="SSF52540">
    <property type="entry name" value="P-loop containing nucleoside triphosphate hydrolases"/>
    <property type="match status" value="1"/>
</dbReference>
<dbReference type="InterPro" id="IPR004604">
    <property type="entry name" value="DNA_recomb/repair_RecN"/>
</dbReference>